<feature type="transmembrane region" description="Helical" evidence="9">
    <location>
        <begin position="152"/>
        <end position="169"/>
    </location>
</feature>
<evidence type="ECO:0000256" key="5">
    <source>
        <dbReference type="ARBA" id="ARBA00022989"/>
    </source>
</evidence>
<feature type="transmembrane region" description="Helical" evidence="9">
    <location>
        <begin position="373"/>
        <end position="394"/>
    </location>
</feature>
<dbReference type="Gene3D" id="1.20.1250.20">
    <property type="entry name" value="MFS general substrate transporter like domains"/>
    <property type="match status" value="1"/>
</dbReference>
<keyword evidence="3 7" id="KW-0813">Transport</keyword>
<feature type="transmembrane region" description="Helical" evidence="9">
    <location>
        <begin position="434"/>
        <end position="454"/>
    </location>
</feature>
<feature type="transmembrane region" description="Helical" evidence="9">
    <location>
        <begin position="466"/>
        <end position="490"/>
    </location>
</feature>
<dbReference type="PANTHER" id="PTHR48022">
    <property type="entry name" value="PLASTIDIC GLUCOSE TRANSPORTER 4"/>
    <property type="match status" value="1"/>
</dbReference>
<evidence type="ECO:0000256" key="7">
    <source>
        <dbReference type="RuleBase" id="RU003346"/>
    </source>
</evidence>
<dbReference type="SMR" id="A0A455ZBZ5"/>
<dbReference type="AlphaFoldDB" id="A0A455ZBZ5"/>
<reference evidence="11" key="1">
    <citation type="journal article" date="2018" name="FEMS Microbiol. Lett.">
        <title>Osmotolerance of Dekkera bruxellensis and the role of two Stl glycerol-proton symporters.</title>
        <authorList>
            <person name="Zemancikova J."/>
            <person name="Duskova M."/>
            <person name="Elicharova H."/>
            <person name="Papouskova K."/>
            <person name="Sychrova H."/>
        </authorList>
    </citation>
    <scope>NUCLEOTIDE SEQUENCE</scope>
    <source>
        <strain evidence="11">CBS 2796</strain>
    </source>
</reference>
<keyword evidence="5 9" id="KW-1133">Transmembrane helix</keyword>
<evidence type="ECO:0000256" key="6">
    <source>
        <dbReference type="ARBA" id="ARBA00023136"/>
    </source>
</evidence>
<evidence type="ECO:0000313" key="11">
    <source>
        <dbReference type="EMBL" id="DAC74086.1"/>
    </source>
</evidence>
<dbReference type="GO" id="GO:0015793">
    <property type="term" value="P:glycerol transmembrane transport"/>
    <property type="evidence" value="ECO:0007669"/>
    <property type="project" value="TreeGrafter"/>
</dbReference>
<dbReference type="PROSITE" id="PS00217">
    <property type="entry name" value="SUGAR_TRANSPORT_2"/>
    <property type="match status" value="1"/>
</dbReference>
<feature type="compositionally biased region" description="Polar residues" evidence="8">
    <location>
        <begin position="12"/>
        <end position="22"/>
    </location>
</feature>
<dbReference type="InterPro" id="IPR005828">
    <property type="entry name" value="MFS_sugar_transport-like"/>
</dbReference>
<dbReference type="Pfam" id="PF00083">
    <property type="entry name" value="Sugar_tr"/>
    <property type="match status" value="1"/>
</dbReference>
<feature type="transmembrane region" description="Helical" evidence="9">
    <location>
        <begin position="400"/>
        <end position="422"/>
    </location>
</feature>
<dbReference type="PANTHER" id="PTHR48022:SF55">
    <property type="entry name" value="SUGAR TRANSPORTER STL1"/>
    <property type="match status" value="1"/>
</dbReference>
<evidence type="ECO:0000256" key="3">
    <source>
        <dbReference type="ARBA" id="ARBA00022448"/>
    </source>
</evidence>
<dbReference type="InterPro" id="IPR005829">
    <property type="entry name" value="Sugar_transporter_CS"/>
</dbReference>
<evidence type="ECO:0000256" key="4">
    <source>
        <dbReference type="ARBA" id="ARBA00022692"/>
    </source>
</evidence>
<feature type="domain" description="Major facilitator superfamily (MFS) profile" evidence="10">
    <location>
        <begin position="77"/>
        <end position="520"/>
    </location>
</feature>
<gene>
    <name evidence="11" type="primary">STL1</name>
</gene>
<feature type="transmembrane region" description="Helical" evidence="9">
    <location>
        <begin position="214"/>
        <end position="232"/>
    </location>
</feature>
<dbReference type="InterPro" id="IPR003663">
    <property type="entry name" value="Sugar/inositol_transpt"/>
</dbReference>
<dbReference type="PROSITE" id="PS00216">
    <property type="entry name" value="SUGAR_TRANSPORT_1"/>
    <property type="match status" value="1"/>
</dbReference>
<keyword evidence="4 9" id="KW-0812">Transmembrane</keyword>
<keyword evidence="6 9" id="KW-0472">Membrane</keyword>
<dbReference type="PROSITE" id="PS50850">
    <property type="entry name" value="MFS"/>
    <property type="match status" value="1"/>
</dbReference>
<feature type="transmembrane region" description="Helical" evidence="9">
    <location>
        <begin position="175"/>
        <end position="193"/>
    </location>
</feature>
<dbReference type="GO" id="GO:0005351">
    <property type="term" value="F:carbohydrate:proton symporter activity"/>
    <property type="evidence" value="ECO:0007669"/>
    <property type="project" value="TreeGrafter"/>
</dbReference>
<dbReference type="InterPro" id="IPR050360">
    <property type="entry name" value="MFS_Sugar_Transporters"/>
</dbReference>
<proteinExistence type="inferred from homology"/>
<evidence type="ECO:0000259" key="10">
    <source>
        <dbReference type="PROSITE" id="PS50850"/>
    </source>
</evidence>
<evidence type="ECO:0000256" key="1">
    <source>
        <dbReference type="ARBA" id="ARBA00004141"/>
    </source>
</evidence>
<dbReference type="GO" id="GO:0016020">
    <property type="term" value="C:membrane"/>
    <property type="evidence" value="ECO:0007669"/>
    <property type="project" value="UniProtKB-SubCell"/>
</dbReference>
<evidence type="ECO:0000256" key="2">
    <source>
        <dbReference type="ARBA" id="ARBA00010992"/>
    </source>
</evidence>
<sequence length="598" mass="66595">MAQNEEMRPDTGSMQNRSNKTSLDAGDSIPMYNKGSSSSRSNSELTLDVSQFKDHRWKLRSRHCCWGLEGRNLRMAITFVSVVGFSLFGYDQGLMSGIITASQFEETFTAVKGTDRHATVIQGAVTSCYELGCFFGALTSLWIGEKYGRRPMVITGASVLIVGTIISIFPFRNHWALGHFVISRVVTGVGNGFNTATIPIYQSELSKPETRGRLVNLEGSVIAVGTFIAYWVDFGLSYASGSVAWRLPIALQILFALVLLVGMIGLPESPRWLISKGKINEAAYVLSRNEGIDYNCDDIVAEITVIRDAVNRFDNRQLSFNEIWNSGKHQYFKRMVVGASGQFFQQFTGCNAAIYYSTVLFQNTIGLSRRMSLILGGVFATVYALFTILSFFMIDRFGRRPLFFTGAIGQGVAFVISFACLIPDTKASAKGASFGLFLFIAFFAFTILPLPWVYPPEINSLRMRTFATSVSTCTNWICNFAVVMFTPIFINQTRWGCYLFFALVNFLYVPIIYFFYPETAGRSLEEIDIIYAKAYTEHKSVVGVAKTMPRLTFAEVEEAGKSLGIHDIDFKAETEFEDNVGDGKSLAGKRTAIHKEIV</sequence>
<dbReference type="EMBL" id="BK010415">
    <property type="protein sequence ID" value="DAC74086.1"/>
    <property type="molecule type" value="Genomic_DNA"/>
</dbReference>
<comment type="similarity">
    <text evidence="2 7">Belongs to the major facilitator superfamily. Sugar transporter (TC 2.A.1.1) family.</text>
</comment>
<dbReference type="InterPro" id="IPR020846">
    <property type="entry name" value="MFS_dom"/>
</dbReference>
<organism evidence="11">
    <name type="scientific">Dekkera bruxellensis</name>
    <name type="common">Brettanomyces custersii</name>
    <dbReference type="NCBI Taxonomy" id="5007"/>
    <lineage>
        <taxon>Eukaryota</taxon>
        <taxon>Fungi</taxon>
        <taxon>Dikarya</taxon>
        <taxon>Ascomycota</taxon>
        <taxon>Saccharomycotina</taxon>
        <taxon>Pichiomycetes</taxon>
        <taxon>Pichiales</taxon>
        <taxon>Pichiaceae</taxon>
        <taxon>Brettanomyces</taxon>
    </lineage>
</organism>
<feature type="transmembrane region" description="Helical" evidence="9">
    <location>
        <begin position="497"/>
        <end position="516"/>
    </location>
</feature>
<dbReference type="PRINTS" id="PR00171">
    <property type="entry name" value="SUGRTRNSPORT"/>
</dbReference>
<evidence type="ECO:0000256" key="8">
    <source>
        <dbReference type="SAM" id="MobiDB-lite"/>
    </source>
</evidence>
<name>A0A455ZBZ5_DEKBR</name>
<feature type="region of interest" description="Disordered" evidence="8">
    <location>
        <begin position="1"/>
        <end position="42"/>
    </location>
</feature>
<accession>A0A455ZBZ5</accession>
<dbReference type="NCBIfam" id="TIGR00879">
    <property type="entry name" value="SP"/>
    <property type="match status" value="1"/>
</dbReference>
<dbReference type="FunFam" id="1.20.1250.20:FF:000061">
    <property type="entry name" value="MFS sugar transporter"/>
    <property type="match status" value="1"/>
</dbReference>
<protein>
    <submittedName>
        <fullName evidence="11">Glycerol-proton symporter Stl1</fullName>
    </submittedName>
</protein>
<evidence type="ECO:0000256" key="9">
    <source>
        <dbReference type="SAM" id="Phobius"/>
    </source>
</evidence>
<feature type="transmembrane region" description="Helical" evidence="9">
    <location>
        <begin position="244"/>
        <end position="266"/>
    </location>
</feature>
<dbReference type="SUPFAM" id="SSF103473">
    <property type="entry name" value="MFS general substrate transporter"/>
    <property type="match status" value="1"/>
</dbReference>
<dbReference type="InterPro" id="IPR036259">
    <property type="entry name" value="MFS_trans_sf"/>
</dbReference>
<comment type="subcellular location">
    <subcellularLocation>
        <location evidence="1">Membrane</location>
        <topology evidence="1">Multi-pass membrane protein</topology>
    </subcellularLocation>
</comment>